<accession>A0A7D9EAL6</accession>
<organism evidence="2 3">
    <name type="scientific">Paramuricea clavata</name>
    <name type="common">Red gorgonian</name>
    <name type="synonym">Violescent sea-whip</name>
    <dbReference type="NCBI Taxonomy" id="317549"/>
    <lineage>
        <taxon>Eukaryota</taxon>
        <taxon>Metazoa</taxon>
        <taxon>Cnidaria</taxon>
        <taxon>Anthozoa</taxon>
        <taxon>Octocorallia</taxon>
        <taxon>Malacalcyonacea</taxon>
        <taxon>Plexauridae</taxon>
        <taxon>Paramuricea</taxon>
    </lineage>
</organism>
<keyword evidence="3" id="KW-1185">Reference proteome</keyword>
<proteinExistence type="predicted"/>
<evidence type="ECO:0000256" key="1">
    <source>
        <dbReference type="SAM" id="MobiDB-lite"/>
    </source>
</evidence>
<dbReference type="Proteomes" id="UP001152795">
    <property type="component" value="Unassembled WGS sequence"/>
</dbReference>
<feature type="compositionally biased region" description="Acidic residues" evidence="1">
    <location>
        <begin position="211"/>
        <end position="235"/>
    </location>
</feature>
<evidence type="ECO:0000313" key="2">
    <source>
        <dbReference type="EMBL" id="CAB4002742.1"/>
    </source>
</evidence>
<reference evidence="2" key="1">
    <citation type="submission" date="2020-04" db="EMBL/GenBank/DDBJ databases">
        <authorList>
            <person name="Alioto T."/>
            <person name="Alioto T."/>
            <person name="Gomez Garrido J."/>
        </authorList>
    </citation>
    <scope>NUCLEOTIDE SEQUENCE</scope>
    <source>
        <strain evidence="2">A484AB</strain>
    </source>
</reference>
<sequence>MNRRQESLVSLSCSDKWSETDSDSKEAIVMRWVSSGNQMLTRALSRKDTQEGNKMRSSYAELKPTPCNPRIAKLKERLEEKQKLLYQLEKQEKDFLGIDNQNKDSSIFRIEYEATTCKDYYLVPGYPESFIPAGKSVTIFGQLRNKRWRCVVENGDHLNNNTEKSSKEFPNVLPCEKADIEKPCDMIQGDKQYVCYYPLIGSIPSSIITELNDEPNDETTSEAEESNMDTETEDNNADKEHTNSSLCKCGRHLPPSRNSRLQSCSFGQYCTMPSPVKTITAREHLEYVNFQRFPSVSSVPLPTLSESPTESTIAELNMALESLAKITPRSRPVQSRRSDCNRNSWTVRF</sequence>
<protein>
    <submittedName>
        <fullName evidence="2">Uncharacterized protein</fullName>
    </submittedName>
</protein>
<dbReference type="EMBL" id="CACRXK020004437">
    <property type="protein sequence ID" value="CAB4002742.1"/>
    <property type="molecule type" value="Genomic_DNA"/>
</dbReference>
<name>A0A7D9EAL6_PARCT</name>
<gene>
    <name evidence="2" type="ORF">PACLA_8A080963</name>
</gene>
<dbReference type="OrthoDB" id="10041077at2759"/>
<comment type="caution">
    <text evidence="2">The sequence shown here is derived from an EMBL/GenBank/DDBJ whole genome shotgun (WGS) entry which is preliminary data.</text>
</comment>
<dbReference type="AlphaFoldDB" id="A0A7D9EAL6"/>
<feature type="region of interest" description="Disordered" evidence="1">
    <location>
        <begin position="209"/>
        <end position="246"/>
    </location>
</feature>
<evidence type="ECO:0000313" key="3">
    <source>
        <dbReference type="Proteomes" id="UP001152795"/>
    </source>
</evidence>